<gene>
    <name evidence="2" type="ORF">B7463_g5289</name>
</gene>
<dbReference type="SUPFAM" id="SSF56672">
    <property type="entry name" value="DNA/RNA polymerases"/>
    <property type="match status" value="1"/>
</dbReference>
<dbReference type="SUPFAM" id="SSF53098">
    <property type="entry name" value="Ribonuclease H-like"/>
    <property type="match status" value="1"/>
</dbReference>
<protein>
    <recommendedName>
        <fullName evidence="4">Integrase catalytic domain-containing protein</fullName>
    </recommendedName>
</protein>
<keyword evidence="3" id="KW-1185">Reference proteome</keyword>
<feature type="region of interest" description="Disordered" evidence="1">
    <location>
        <begin position="1"/>
        <end position="32"/>
    </location>
</feature>
<feature type="non-terminal residue" evidence="2">
    <location>
        <position position="1"/>
    </location>
</feature>
<organism evidence="2 3">
    <name type="scientific">Scytalidium lignicola</name>
    <name type="common">Hyphomycete</name>
    <dbReference type="NCBI Taxonomy" id="5539"/>
    <lineage>
        <taxon>Eukaryota</taxon>
        <taxon>Fungi</taxon>
        <taxon>Dikarya</taxon>
        <taxon>Ascomycota</taxon>
        <taxon>Pezizomycotina</taxon>
        <taxon>Leotiomycetes</taxon>
        <taxon>Leotiomycetes incertae sedis</taxon>
        <taxon>Scytalidium</taxon>
    </lineage>
</organism>
<dbReference type="PANTHER" id="PTHR37984:SF5">
    <property type="entry name" value="PROTEIN NYNRIN-LIKE"/>
    <property type="match status" value="1"/>
</dbReference>
<dbReference type="AlphaFoldDB" id="A0A3E2HD24"/>
<dbReference type="InterPro" id="IPR043502">
    <property type="entry name" value="DNA/RNA_pol_sf"/>
</dbReference>
<evidence type="ECO:0000256" key="1">
    <source>
        <dbReference type="SAM" id="MobiDB-lite"/>
    </source>
</evidence>
<dbReference type="InterPro" id="IPR012337">
    <property type="entry name" value="RNaseH-like_sf"/>
</dbReference>
<dbReference type="GO" id="GO:0003676">
    <property type="term" value="F:nucleic acid binding"/>
    <property type="evidence" value="ECO:0007669"/>
    <property type="project" value="InterPro"/>
</dbReference>
<dbReference type="Proteomes" id="UP000258309">
    <property type="component" value="Unassembled WGS sequence"/>
</dbReference>
<accession>A0A3E2HD24</accession>
<proteinExistence type="predicted"/>
<dbReference type="Gene3D" id="3.10.10.10">
    <property type="entry name" value="HIV Type 1 Reverse Transcriptase, subunit A, domain 1"/>
    <property type="match status" value="1"/>
</dbReference>
<sequence>MTVNAVPPSDQPVAKRRGAARPPLSETSDVNTTPLDEVMKEVSWCPTVGQLYRQNIPTYRTLDIMTCITDSWGLKRTEHHNFVVVDHKLSVTKKTLRCTMVLVGIIPTPLKPQENTSKEANRMQPVIPSEYDDYLNVFNTNLTGILPPYTSLEHHINLEEGQTSPWGLIYALAEDELAVLHDYLEAATQKGWIRPLISPARAPILFIPKPGGKLYAEEGTPVDLPVNSLATRSIREDTCLVHNYSTTTQDLAGRSQELNSSVATELEGAQSIMSFQDNAVVRATSRESYVLSALQKDIKKYISTYAICQRTKLRYHLPYNKLVPLPILTRPFEKILMDFIIKLPPSTSFKSKEYNTILVVVCKFTKYSIYILTTKCISADGVAELLLYHIIRPFGLFKGVVSDRDTQFKSKFWASLCYYLADDWATKLYLAEHVYNTSWHSAIQTSPAEALIGYKPQGLAELGLASREPSFKVLAATKRAEELQESRSKIAGLLQHAQKLYEKCLAYELDVPKQIRIYPVFPIFTLELYKKQESGDPEPGEQRGIFKYFINWKGYTNEEDS</sequence>
<dbReference type="EMBL" id="NCSJ02000085">
    <property type="protein sequence ID" value="RFU31042.1"/>
    <property type="molecule type" value="Genomic_DNA"/>
</dbReference>
<comment type="caution">
    <text evidence="2">The sequence shown here is derived from an EMBL/GenBank/DDBJ whole genome shotgun (WGS) entry which is preliminary data.</text>
</comment>
<name>A0A3E2HD24_SCYLI</name>
<evidence type="ECO:0000313" key="3">
    <source>
        <dbReference type="Proteomes" id="UP000258309"/>
    </source>
</evidence>
<dbReference type="Gene3D" id="3.30.420.10">
    <property type="entry name" value="Ribonuclease H-like superfamily/Ribonuclease H"/>
    <property type="match status" value="2"/>
</dbReference>
<dbReference type="STRING" id="5539.A0A3E2HD24"/>
<evidence type="ECO:0008006" key="4">
    <source>
        <dbReference type="Google" id="ProtNLM"/>
    </source>
</evidence>
<dbReference type="PANTHER" id="PTHR37984">
    <property type="entry name" value="PROTEIN CBG26694"/>
    <property type="match status" value="1"/>
</dbReference>
<evidence type="ECO:0000313" key="2">
    <source>
        <dbReference type="EMBL" id="RFU31042.1"/>
    </source>
</evidence>
<reference evidence="2 3" key="1">
    <citation type="submission" date="2018-05" db="EMBL/GenBank/DDBJ databases">
        <title>Draft genome sequence of Scytalidium lignicola DSM 105466, a ubiquitous saprotrophic fungus.</title>
        <authorList>
            <person name="Buettner E."/>
            <person name="Gebauer A.M."/>
            <person name="Hofrichter M."/>
            <person name="Liers C."/>
            <person name="Kellner H."/>
        </authorList>
    </citation>
    <scope>NUCLEOTIDE SEQUENCE [LARGE SCALE GENOMIC DNA]</scope>
    <source>
        <strain evidence="2 3">DSM 105466</strain>
    </source>
</reference>
<dbReference type="InterPro" id="IPR036397">
    <property type="entry name" value="RNaseH_sf"/>
</dbReference>
<dbReference type="InterPro" id="IPR050951">
    <property type="entry name" value="Retrovirus_Pol_polyprotein"/>
</dbReference>
<feature type="non-terminal residue" evidence="2">
    <location>
        <position position="561"/>
    </location>
</feature>
<dbReference type="OrthoDB" id="3561256at2759"/>